<dbReference type="PANTHER" id="PTHR33932">
    <property type="entry name" value="NA(+)/H(+) ANTIPORTER SUBUNIT B"/>
    <property type="match status" value="1"/>
</dbReference>
<feature type="transmembrane region" description="Helical" evidence="6">
    <location>
        <begin position="149"/>
        <end position="166"/>
    </location>
</feature>
<feature type="transmembrane region" description="Helical" evidence="6">
    <location>
        <begin position="121"/>
        <end position="143"/>
    </location>
</feature>
<accession>A0A8J7URK3</accession>
<evidence type="ECO:0000256" key="5">
    <source>
        <dbReference type="ARBA" id="ARBA00023136"/>
    </source>
</evidence>
<dbReference type="NCBIfam" id="NF009229">
    <property type="entry name" value="PRK12579.1"/>
    <property type="match status" value="1"/>
</dbReference>
<dbReference type="RefSeq" id="WP_245314774.1">
    <property type="nucleotide sequence ID" value="NZ_JAGGMV010000001.1"/>
</dbReference>
<feature type="transmembrane region" description="Helical" evidence="6">
    <location>
        <begin position="226"/>
        <end position="251"/>
    </location>
</feature>
<sequence length="268" mass="28914">MRNIITRDIAVFLSFLFFGVAILYSIFNINVVEGVNAVYTSNYVIPNFVTAVLFDWRAFDTLGECLILVTSVMVTGMVFGRGMYNTDFLKSLFCEDTQDGQNAKYKNDKNPDLGFTSIIKVITMPLSVIIMVLGIVTILAGHITPGGGFQGGALISVAYILGIIGYGTKSPIGFTHHFLEKLETFGALFFMIMGALGIFVSGYYLLNVSVLNGVSLFPSPQNMGAVGLIPYLNIAVGFKVLAGLSSISLLLSTKKIFTNSSGLKSSNS</sequence>
<evidence type="ECO:0000256" key="3">
    <source>
        <dbReference type="ARBA" id="ARBA00022692"/>
    </source>
</evidence>
<feature type="domain" description="Na+/H+ antiporter MnhB subunit-related protein" evidence="7">
    <location>
        <begin position="118"/>
        <end position="245"/>
    </location>
</feature>
<evidence type="ECO:0000313" key="9">
    <source>
        <dbReference type="Proteomes" id="UP000740329"/>
    </source>
</evidence>
<dbReference type="Pfam" id="PF04039">
    <property type="entry name" value="MnhB"/>
    <property type="match status" value="1"/>
</dbReference>
<evidence type="ECO:0000256" key="4">
    <source>
        <dbReference type="ARBA" id="ARBA00022989"/>
    </source>
</evidence>
<keyword evidence="5 6" id="KW-0472">Membrane</keyword>
<reference evidence="8" key="1">
    <citation type="submission" date="2021-03" db="EMBL/GenBank/DDBJ databases">
        <title>Genomic Encyclopedia of Type Strains, Phase IV (KMG-V): Genome sequencing to study the core and pangenomes of soil and plant-associated prokaryotes.</title>
        <authorList>
            <person name="Whitman W."/>
        </authorList>
    </citation>
    <scope>NUCLEOTIDE SEQUENCE</scope>
    <source>
        <strain evidence="8">C4</strain>
    </source>
</reference>
<evidence type="ECO:0000259" key="7">
    <source>
        <dbReference type="Pfam" id="PF04039"/>
    </source>
</evidence>
<comment type="caution">
    <text evidence="8">The sequence shown here is derived from an EMBL/GenBank/DDBJ whole genome shotgun (WGS) entry which is preliminary data.</text>
</comment>
<dbReference type="Proteomes" id="UP000740329">
    <property type="component" value="Unassembled WGS sequence"/>
</dbReference>
<dbReference type="PANTHER" id="PTHR33932:SF4">
    <property type="entry name" value="NA(+)_H(+) ANTIPORTER SUBUNIT B"/>
    <property type="match status" value="1"/>
</dbReference>
<dbReference type="InterPro" id="IPR050622">
    <property type="entry name" value="CPA3_antiporter_subunitB"/>
</dbReference>
<dbReference type="AlphaFoldDB" id="A0A8J7URK3"/>
<dbReference type="InterPro" id="IPR007182">
    <property type="entry name" value="MnhB"/>
</dbReference>
<keyword evidence="4 6" id="KW-1133">Transmembrane helix</keyword>
<feature type="transmembrane region" description="Helical" evidence="6">
    <location>
        <begin position="187"/>
        <end position="206"/>
    </location>
</feature>
<organism evidence="8 9">
    <name type="scientific">Methanococcus voltae</name>
    <dbReference type="NCBI Taxonomy" id="2188"/>
    <lineage>
        <taxon>Archaea</taxon>
        <taxon>Methanobacteriati</taxon>
        <taxon>Methanobacteriota</taxon>
        <taxon>Methanomada group</taxon>
        <taxon>Methanococci</taxon>
        <taxon>Methanococcales</taxon>
        <taxon>Methanococcaceae</taxon>
        <taxon>Methanococcus</taxon>
    </lineage>
</organism>
<feature type="transmembrane region" description="Helical" evidence="6">
    <location>
        <begin position="61"/>
        <end position="80"/>
    </location>
</feature>
<feature type="transmembrane region" description="Helical" evidence="6">
    <location>
        <begin position="9"/>
        <end position="27"/>
    </location>
</feature>
<comment type="subcellular location">
    <subcellularLocation>
        <location evidence="1">Cell membrane</location>
        <topology evidence="1">Multi-pass membrane protein</topology>
    </subcellularLocation>
</comment>
<keyword evidence="2" id="KW-1003">Cell membrane</keyword>
<name>A0A8J7URK3_METVO</name>
<keyword evidence="3 6" id="KW-0812">Transmembrane</keyword>
<evidence type="ECO:0000313" key="8">
    <source>
        <dbReference type="EMBL" id="MBP2200727.1"/>
    </source>
</evidence>
<evidence type="ECO:0000256" key="1">
    <source>
        <dbReference type="ARBA" id="ARBA00004651"/>
    </source>
</evidence>
<proteinExistence type="predicted"/>
<dbReference type="GO" id="GO:0005886">
    <property type="term" value="C:plasma membrane"/>
    <property type="evidence" value="ECO:0007669"/>
    <property type="project" value="UniProtKB-SubCell"/>
</dbReference>
<evidence type="ECO:0000256" key="6">
    <source>
        <dbReference type="SAM" id="Phobius"/>
    </source>
</evidence>
<dbReference type="EMBL" id="JAGGMV010000001">
    <property type="protein sequence ID" value="MBP2200727.1"/>
    <property type="molecule type" value="Genomic_DNA"/>
</dbReference>
<protein>
    <submittedName>
        <fullName evidence="8">Energy-converting hydrogenase B subunit I</fullName>
    </submittedName>
</protein>
<gene>
    <name evidence="8" type="ORF">J3E07_000125</name>
</gene>
<evidence type="ECO:0000256" key="2">
    <source>
        <dbReference type="ARBA" id="ARBA00022475"/>
    </source>
</evidence>